<evidence type="ECO:0000313" key="2">
    <source>
        <dbReference type="EMBL" id="EFX75556.1"/>
    </source>
</evidence>
<dbReference type="PANTHER" id="PTHR33244">
    <property type="entry name" value="INTEGRASE CATALYTIC DOMAIN-CONTAINING PROTEIN-RELATED"/>
    <property type="match status" value="1"/>
</dbReference>
<dbReference type="AlphaFoldDB" id="E9GY82"/>
<reference evidence="2 3" key="1">
    <citation type="journal article" date="2011" name="Science">
        <title>The ecoresponsive genome of Daphnia pulex.</title>
        <authorList>
            <person name="Colbourne J.K."/>
            <person name="Pfrender M.E."/>
            <person name="Gilbert D."/>
            <person name="Thomas W.K."/>
            <person name="Tucker A."/>
            <person name="Oakley T.H."/>
            <person name="Tokishita S."/>
            <person name="Aerts A."/>
            <person name="Arnold G.J."/>
            <person name="Basu M.K."/>
            <person name="Bauer D.J."/>
            <person name="Caceres C.E."/>
            <person name="Carmel L."/>
            <person name="Casola C."/>
            <person name="Choi J.H."/>
            <person name="Detter J.C."/>
            <person name="Dong Q."/>
            <person name="Dusheyko S."/>
            <person name="Eads B.D."/>
            <person name="Frohlich T."/>
            <person name="Geiler-Samerotte K.A."/>
            <person name="Gerlach D."/>
            <person name="Hatcher P."/>
            <person name="Jogdeo S."/>
            <person name="Krijgsveld J."/>
            <person name="Kriventseva E.V."/>
            <person name="Kultz D."/>
            <person name="Laforsch C."/>
            <person name="Lindquist E."/>
            <person name="Lopez J."/>
            <person name="Manak J.R."/>
            <person name="Muller J."/>
            <person name="Pangilinan J."/>
            <person name="Patwardhan R.P."/>
            <person name="Pitluck S."/>
            <person name="Pritham E.J."/>
            <person name="Rechtsteiner A."/>
            <person name="Rho M."/>
            <person name="Rogozin I.B."/>
            <person name="Sakarya O."/>
            <person name="Salamov A."/>
            <person name="Schaack S."/>
            <person name="Shapiro H."/>
            <person name="Shiga Y."/>
            <person name="Skalitzky C."/>
            <person name="Smith Z."/>
            <person name="Souvorov A."/>
            <person name="Sung W."/>
            <person name="Tang Z."/>
            <person name="Tsuchiya D."/>
            <person name="Tu H."/>
            <person name="Vos H."/>
            <person name="Wang M."/>
            <person name="Wolf Y.I."/>
            <person name="Yamagata H."/>
            <person name="Yamada T."/>
            <person name="Ye Y."/>
            <person name="Shaw J.R."/>
            <person name="Andrews J."/>
            <person name="Crease T.J."/>
            <person name="Tang H."/>
            <person name="Lucas S.M."/>
            <person name="Robertson H.M."/>
            <person name="Bork P."/>
            <person name="Koonin E.V."/>
            <person name="Zdobnov E.M."/>
            <person name="Grigoriev I.V."/>
            <person name="Lynch M."/>
            <person name="Boore J.L."/>
        </authorList>
    </citation>
    <scope>NUCLEOTIDE SEQUENCE [LARGE SCALE GENOMIC DNA]</scope>
</reference>
<protein>
    <submittedName>
        <fullName evidence="2">Uncharacterized protein</fullName>
    </submittedName>
</protein>
<feature type="region of interest" description="Disordered" evidence="1">
    <location>
        <begin position="82"/>
        <end position="113"/>
    </location>
</feature>
<dbReference type="InParanoid" id="E9GY82"/>
<organism evidence="2 3">
    <name type="scientific">Daphnia pulex</name>
    <name type="common">Water flea</name>
    <dbReference type="NCBI Taxonomy" id="6669"/>
    <lineage>
        <taxon>Eukaryota</taxon>
        <taxon>Metazoa</taxon>
        <taxon>Ecdysozoa</taxon>
        <taxon>Arthropoda</taxon>
        <taxon>Crustacea</taxon>
        <taxon>Branchiopoda</taxon>
        <taxon>Diplostraca</taxon>
        <taxon>Cladocera</taxon>
        <taxon>Anomopoda</taxon>
        <taxon>Daphniidae</taxon>
        <taxon>Daphnia</taxon>
    </lineage>
</organism>
<dbReference type="PANTHER" id="PTHR33244:SF3">
    <property type="entry name" value="PEPTIDASE A2 DOMAIN-CONTAINING PROTEIN"/>
    <property type="match status" value="1"/>
</dbReference>
<dbReference type="Proteomes" id="UP000000305">
    <property type="component" value="Unassembled WGS sequence"/>
</dbReference>
<evidence type="ECO:0000256" key="1">
    <source>
        <dbReference type="SAM" id="MobiDB-lite"/>
    </source>
</evidence>
<name>E9GY82_DAPPU</name>
<dbReference type="HOGENOM" id="CLU_1039230_0_0_1"/>
<gene>
    <name evidence="2" type="ORF">DAPPUDRAFT_107784</name>
</gene>
<accession>E9GY82</accession>
<dbReference type="KEGG" id="dpx:DAPPUDRAFT_107784"/>
<evidence type="ECO:0000313" key="3">
    <source>
        <dbReference type="Proteomes" id="UP000000305"/>
    </source>
</evidence>
<proteinExistence type="predicted"/>
<keyword evidence="3" id="KW-1185">Reference proteome</keyword>
<dbReference type="EMBL" id="GL732574">
    <property type="protein sequence ID" value="EFX75556.1"/>
    <property type="molecule type" value="Genomic_DNA"/>
</dbReference>
<sequence length="268" mass="30989">MADRIFAPFAIWIFAIHRWRGSVEQFFGFLRSFVFKSELWSHVGVVVAIRRYDAYHMKFASGSVLWRDQRFLRRLVNTDDGEDDHDGIPDQALDNGGDGNNGASHATEESGDDEMAVRIDKKSAAPRANPHALRRSLSRPIWAIFFYGLTAWGELLCYRNLLTVSARCRMARKRWDFEAASCSELDQLFKDRWIAINYWEIVALRLESVTGDELEARSWTLRPTPFNSRFNWDGDHEETSYILTSSATATTRFITTKQRWADRSSCRS</sequence>